<evidence type="ECO:0000313" key="2">
    <source>
        <dbReference type="EMBL" id="VYT38691.1"/>
    </source>
</evidence>
<protein>
    <submittedName>
        <fullName evidence="2">Uncharacterized protein</fullName>
    </submittedName>
</protein>
<accession>A0A6N2WCC3</accession>
<sequence>MKKLILIGIVALVVFMILKALLVIVSKITEKAFKVSDKKRDRFEFPLSVAIQLLFILIWLMSSEGVANKFGLNNLEFYISFCMIGIFCVFWCYFSWDMEHIFVKPCISKKRNRMIKKISIYASIFIFVIIQGYFQTLHAMDPESEINMMFSVTNYSIVVAIIALDRIMNQIVAYIEERKKENVCICCPLASQNKIDQDKI</sequence>
<reference evidence="2" key="1">
    <citation type="submission" date="2019-11" db="EMBL/GenBank/DDBJ databases">
        <authorList>
            <person name="Feng L."/>
        </authorList>
    </citation>
    <scope>NUCLEOTIDE SEQUENCE</scope>
    <source>
        <strain evidence="2">CnexileLFYP112</strain>
    </source>
</reference>
<proteinExistence type="predicted"/>
<feature type="transmembrane region" description="Helical" evidence="1">
    <location>
        <begin position="117"/>
        <end position="134"/>
    </location>
</feature>
<feature type="transmembrane region" description="Helical" evidence="1">
    <location>
        <begin position="77"/>
        <end position="96"/>
    </location>
</feature>
<name>A0A6N2WCC3_9FIRM</name>
<keyword evidence="1" id="KW-0472">Membrane</keyword>
<dbReference type="AlphaFoldDB" id="A0A6N2WCC3"/>
<organism evidence="2">
    <name type="scientific">[Clostridium] nexile</name>
    <dbReference type="NCBI Taxonomy" id="29361"/>
    <lineage>
        <taxon>Bacteria</taxon>
        <taxon>Bacillati</taxon>
        <taxon>Bacillota</taxon>
        <taxon>Clostridia</taxon>
        <taxon>Lachnospirales</taxon>
        <taxon>Lachnospiraceae</taxon>
        <taxon>Tyzzerella</taxon>
    </lineage>
</organism>
<gene>
    <name evidence="2" type="ORF">CNLFYP112_00783</name>
</gene>
<feature type="transmembrane region" description="Helical" evidence="1">
    <location>
        <begin position="45"/>
        <end position="62"/>
    </location>
</feature>
<dbReference type="EMBL" id="CACRTG010000046">
    <property type="protein sequence ID" value="VYT38691.1"/>
    <property type="molecule type" value="Genomic_DNA"/>
</dbReference>
<keyword evidence="1" id="KW-0812">Transmembrane</keyword>
<evidence type="ECO:0000256" key="1">
    <source>
        <dbReference type="SAM" id="Phobius"/>
    </source>
</evidence>
<feature type="transmembrane region" description="Helical" evidence="1">
    <location>
        <begin position="146"/>
        <end position="164"/>
    </location>
</feature>
<keyword evidence="1" id="KW-1133">Transmembrane helix</keyword>
<feature type="transmembrane region" description="Helical" evidence="1">
    <location>
        <begin position="6"/>
        <end position="25"/>
    </location>
</feature>